<dbReference type="HOGENOM" id="CLU_007593_1_0_1"/>
<evidence type="ECO:0000313" key="4">
    <source>
        <dbReference type="Proteomes" id="UP000027920"/>
    </source>
</evidence>
<feature type="compositionally biased region" description="Basic and acidic residues" evidence="2">
    <location>
        <begin position="51"/>
        <end position="67"/>
    </location>
</feature>
<keyword evidence="4" id="KW-1185">Reference proteome</keyword>
<feature type="region of interest" description="Disordered" evidence="2">
    <location>
        <begin position="379"/>
        <end position="398"/>
    </location>
</feature>
<dbReference type="GeneID" id="25281412"/>
<feature type="compositionally biased region" description="Low complexity" evidence="2">
    <location>
        <begin position="535"/>
        <end position="545"/>
    </location>
</feature>
<comment type="caution">
    <text evidence="3">The sequence shown here is derived from an EMBL/GenBank/DDBJ whole genome shotgun (WGS) entry which is preliminary data.</text>
</comment>
<feature type="region of interest" description="Disordered" evidence="2">
    <location>
        <begin position="416"/>
        <end position="705"/>
    </location>
</feature>
<dbReference type="EMBL" id="AMGV01000004">
    <property type="protein sequence ID" value="KEF58569.1"/>
    <property type="molecule type" value="Genomic_DNA"/>
</dbReference>
<feature type="compositionally biased region" description="Low complexity" evidence="2">
    <location>
        <begin position="111"/>
        <end position="121"/>
    </location>
</feature>
<accession>A0A072PEM3</accession>
<feature type="compositionally biased region" description="Acidic residues" evidence="2">
    <location>
        <begin position="616"/>
        <end position="630"/>
    </location>
</feature>
<feature type="compositionally biased region" description="Polar residues" evidence="2">
    <location>
        <begin position="647"/>
        <end position="666"/>
    </location>
</feature>
<evidence type="ECO:0000256" key="2">
    <source>
        <dbReference type="SAM" id="MobiDB-lite"/>
    </source>
</evidence>
<feature type="compositionally biased region" description="Basic and acidic residues" evidence="2">
    <location>
        <begin position="495"/>
        <end position="512"/>
    </location>
</feature>
<feature type="compositionally biased region" description="Polar residues" evidence="2">
    <location>
        <begin position="730"/>
        <end position="741"/>
    </location>
</feature>
<feature type="compositionally biased region" description="Basic and acidic residues" evidence="2">
    <location>
        <begin position="578"/>
        <end position="595"/>
    </location>
</feature>
<sequence>MSDLLRGNPPTSAPATATARVQNGGTARTTAAGDSGPTPTGPPRYRTPTDVMRERRAREARRAEEAARQQQLQEDEARRGPQERVVGVGDDPTRRPPRRPSNPPTQSYNIAGPSAPPASSSRRQENQPPDPATTSARPGGPPDPTRVISANTQRNRTEAYEQLNVPAPATARPPVGRPDQPTQAHQPPRQGAPPTAAAGAAPVQSAPPPGPQSGTQPGPRSDPQPSAAQSRNRFPNAFDRWEDLSSHWEGIVSSFLRKLQNNEDELAGKPIDRQMARQIDDLSAAGANLFHAVVELQRLRASSERKFQRWFFETRHEQEQAQLRQEELERQLTAEREARTHSSTSIEAARADRTRAEELVKEMRRELQISKEEARRAWEELGRREQEERERTIALRSGEPTLIGGVQVVPMQGLPSRQVSSAQRPQTRDGPTAGAGPGTLSGSGYAQQLPLPQRPPSRSQTTTTSLDSPGEESRQFTYQGETGTSPTVTDPYTEGSRRRDQQSPQQLRHEPDTQFYSSPSRHPQASSPLQPPTSAAAIAAARAIALSSQPPLPTPIRSGTGGTDHSFIPSTASAFSEEEYHINPDGSYTRDDQGHRIPYRQPIQRGPAGSSALSGEEGEMTEEEEDDDDDHDHAADMERERMYAAQYRQSQPVTLPATSMAQQPRTSAGALPSIPQGRTINASSAEYTSQAQQQQQGGAYAAPPGWENIQMQTSHRHPTRLSDIIEEQTARTSPSRTSYISGQGLPGDGMPPSSVPPTTRR</sequence>
<feature type="compositionally biased region" description="Low complexity" evidence="2">
    <location>
        <begin position="186"/>
        <end position="204"/>
    </location>
</feature>
<name>A0A072PEM3_9EURO</name>
<feature type="compositionally biased region" description="Polar residues" evidence="2">
    <location>
        <begin position="416"/>
        <end position="425"/>
    </location>
</feature>
<feature type="compositionally biased region" description="Polar residues" evidence="2">
    <location>
        <begin position="514"/>
        <end position="528"/>
    </location>
</feature>
<feature type="region of interest" description="Disordered" evidence="2">
    <location>
        <begin position="1"/>
        <end position="238"/>
    </location>
</feature>
<reference evidence="3 4" key="1">
    <citation type="submission" date="2013-03" db="EMBL/GenBank/DDBJ databases">
        <title>The Genome Sequence of Exophiala aquamarina CBS 119918.</title>
        <authorList>
            <consortium name="The Broad Institute Genomics Platform"/>
            <person name="Cuomo C."/>
            <person name="de Hoog S."/>
            <person name="Gorbushina A."/>
            <person name="Walker B."/>
            <person name="Young S.K."/>
            <person name="Zeng Q."/>
            <person name="Gargeya S."/>
            <person name="Fitzgerald M."/>
            <person name="Haas B."/>
            <person name="Abouelleil A."/>
            <person name="Allen A.W."/>
            <person name="Alvarado L."/>
            <person name="Arachchi H.M."/>
            <person name="Berlin A.M."/>
            <person name="Chapman S.B."/>
            <person name="Gainer-Dewar J."/>
            <person name="Goldberg J."/>
            <person name="Griggs A."/>
            <person name="Gujja S."/>
            <person name="Hansen M."/>
            <person name="Howarth C."/>
            <person name="Imamovic A."/>
            <person name="Ireland A."/>
            <person name="Larimer J."/>
            <person name="McCowan C."/>
            <person name="Murphy C."/>
            <person name="Pearson M."/>
            <person name="Poon T.W."/>
            <person name="Priest M."/>
            <person name="Roberts A."/>
            <person name="Saif S."/>
            <person name="Shea T."/>
            <person name="Sisk P."/>
            <person name="Sykes S."/>
            <person name="Wortman J."/>
            <person name="Nusbaum C."/>
            <person name="Birren B."/>
        </authorList>
    </citation>
    <scope>NUCLEOTIDE SEQUENCE [LARGE SCALE GENOMIC DNA]</scope>
    <source>
        <strain evidence="3 4">CBS 119918</strain>
    </source>
</reference>
<evidence type="ECO:0000313" key="3">
    <source>
        <dbReference type="EMBL" id="KEF58569.1"/>
    </source>
</evidence>
<organism evidence="3 4">
    <name type="scientific">Exophiala aquamarina CBS 119918</name>
    <dbReference type="NCBI Taxonomy" id="1182545"/>
    <lineage>
        <taxon>Eukaryota</taxon>
        <taxon>Fungi</taxon>
        <taxon>Dikarya</taxon>
        <taxon>Ascomycota</taxon>
        <taxon>Pezizomycotina</taxon>
        <taxon>Eurotiomycetes</taxon>
        <taxon>Chaetothyriomycetidae</taxon>
        <taxon>Chaetothyriales</taxon>
        <taxon>Herpotrichiellaceae</taxon>
        <taxon>Exophiala</taxon>
    </lineage>
</organism>
<feature type="compositionally biased region" description="Basic and acidic residues" evidence="2">
    <location>
        <begin position="631"/>
        <end position="642"/>
    </location>
</feature>
<dbReference type="AlphaFoldDB" id="A0A072PEM3"/>
<proteinExistence type="predicted"/>
<feature type="compositionally biased region" description="Polar residues" evidence="2">
    <location>
        <begin position="20"/>
        <end position="29"/>
    </location>
</feature>
<dbReference type="VEuPathDB" id="FungiDB:A1O9_06495"/>
<dbReference type="RefSeq" id="XP_013261159.1">
    <property type="nucleotide sequence ID" value="XM_013405705.1"/>
</dbReference>
<dbReference type="STRING" id="1182545.A0A072PEM3"/>
<gene>
    <name evidence="3" type="ORF">A1O9_06495</name>
</gene>
<feature type="compositionally biased region" description="Low complexity" evidence="2">
    <location>
        <begin position="682"/>
        <end position="702"/>
    </location>
</feature>
<feature type="compositionally biased region" description="Low complexity" evidence="2">
    <location>
        <begin position="9"/>
        <end position="19"/>
    </location>
</feature>
<dbReference type="Proteomes" id="UP000027920">
    <property type="component" value="Unassembled WGS sequence"/>
</dbReference>
<feature type="compositionally biased region" description="Basic and acidic residues" evidence="2">
    <location>
        <begin position="379"/>
        <end position="393"/>
    </location>
</feature>
<feature type="compositionally biased region" description="Low complexity" evidence="2">
    <location>
        <begin position="447"/>
        <end position="465"/>
    </location>
</feature>
<feature type="region of interest" description="Disordered" evidence="2">
    <location>
        <begin position="727"/>
        <end position="761"/>
    </location>
</feature>
<keyword evidence="1" id="KW-0175">Coiled coil</keyword>
<feature type="compositionally biased region" description="Polar residues" evidence="2">
    <location>
        <begin position="475"/>
        <end position="490"/>
    </location>
</feature>
<evidence type="ECO:0000256" key="1">
    <source>
        <dbReference type="SAM" id="Coils"/>
    </source>
</evidence>
<feature type="coiled-coil region" evidence="1">
    <location>
        <begin position="316"/>
        <end position="373"/>
    </location>
</feature>
<feature type="compositionally biased region" description="Polar residues" evidence="2">
    <location>
        <begin position="223"/>
        <end position="233"/>
    </location>
</feature>
<protein>
    <submittedName>
        <fullName evidence="3">Uncharacterized protein</fullName>
    </submittedName>
</protein>
<dbReference type="OrthoDB" id="5945798at2759"/>